<dbReference type="Proteomes" id="UP000507222">
    <property type="component" value="Unassembled WGS sequence"/>
</dbReference>
<dbReference type="EMBL" id="CAEKDK010000001">
    <property type="protein sequence ID" value="CAB4267744.1"/>
    <property type="molecule type" value="Genomic_DNA"/>
</dbReference>
<gene>
    <name evidence="1" type="ORF">CURHAP_LOCUS10603</name>
</gene>
<accession>A0A6J5TWL8</accession>
<evidence type="ECO:0000313" key="2">
    <source>
        <dbReference type="Proteomes" id="UP000507222"/>
    </source>
</evidence>
<organism evidence="1 2">
    <name type="scientific">Prunus armeniaca</name>
    <name type="common">Apricot</name>
    <name type="synonym">Armeniaca vulgaris</name>
    <dbReference type="NCBI Taxonomy" id="36596"/>
    <lineage>
        <taxon>Eukaryota</taxon>
        <taxon>Viridiplantae</taxon>
        <taxon>Streptophyta</taxon>
        <taxon>Embryophyta</taxon>
        <taxon>Tracheophyta</taxon>
        <taxon>Spermatophyta</taxon>
        <taxon>Magnoliopsida</taxon>
        <taxon>eudicotyledons</taxon>
        <taxon>Gunneridae</taxon>
        <taxon>Pentapetalae</taxon>
        <taxon>rosids</taxon>
        <taxon>fabids</taxon>
        <taxon>Rosales</taxon>
        <taxon>Rosaceae</taxon>
        <taxon>Amygdaloideae</taxon>
        <taxon>Amygdaleae</taxon>
        <taxon>Prunus</taxon>
    </lineage>
</organism>
<protein>
    <submittedName>
        <fullName evidence="1">Uncharacterized protein</fullName>
    </submittedName>
</protein>
<reference evidence="1 2" key="1">
    <citation type="submission" date="2020-05" db="EMBL/GenBank/DDBJ databases">
        <authorList>
            <person name="Campoy J."/>
            <person name="Schneeberger K."/>
            <person name="Spophaly S."/>
        </authorList>
    </citation>
    <scope>NUCLEOTIDE SEQUENCE [LARGE SCALE GENOMIC DNA]</scope>
    <source>
        <strain evidence="1">PruArmRojPasFocal</strain>
    </source>
</reference>
<sequence length="103" mass="11696">MTNGILVSKQRLKAIKNFTTGLPKKYIDQWNLPTSENSNAQLLSSTQEPGLKNAKLSIEGTGEENYKPLESPLLQNELHFPTMKNCLSKEYYLDYIFLQSEGN</sequence>
<evidence type="ECO:0000313" key="1">
    <source>
        <dbReference type="EMBL" id="CAB4267744.1"/>
    </source>
</evidence>
<dbReference type="AlphaFoldDB" id="A0A6J5TWL8"/>
<name>A0A6J5TWL8_PRUAR</name>
<proteinExistence type="predicted"/>